<dbReference type="Gene3D" id="3.40.50.1820">
    <property type="entry name" value="alpha/beta hydrolase"/>
    <property type="match status" value="1"/>
</dbReference>
<dbReference type="Pfam" id="PF20408">
    <property type="entry name" value="Abhydrolase_11"/>
    <property type="match status" value="1"/>
</dbReference>
<evidence type="ECO:0000256" key="1">
    <source>
        <dbReference type="SAM" id="MobiDB-lite"/>
    </source>
</evidence>
<dbReference type="Proteomes" id="UP000053317">
    <property type="component" value="Unassembled WGS sequence"/>
</dbReference>
<gene>
    <name evidence="3" type="ORF">UCRPC4_g03293</name>
</gene>
<organism evidence="3 4">
    <name type="scientific">Phaeomoniella chlamydospora</name>
    <name type="common">Phaeoacremonium chlamydosporum</name>
    <dbReference type="NCBI Taxonomy" id="158046"/>
    <lineage>
        <taxon>Eukaryota</taxon>
        <taxon>Fungi</taxon>
        <taxon>Dikarya</taxon>
        <taxon>Ascomycota</taxon>
        <taxon>Pezizomycotina</taxon>
        <taxon>Eurotiomycetes</taxon>
        <taxon>Chaetothyriomycetidae</taxon>
        <taxon>Phaeomoniellales</taxon>
        <taxon>Phaeomoniellaceae</taxon>
        <taxon>Phaeomoniella</taxon>
    </lineage>
</organism>
<feature type="region of interest" description="Disordered" evidence="1">
    <location>
        <begin position="213"/>
        <end position="274"/>
    </location>
</feature>
<feature type="compositionally biased region" description="Basic and acidic residues" evidence="1">
    <location>
        <begin position="243"/>
        <end position="253"/>
    </location>
</feature>
<evidence type="ECO:0000259" key="2">
    <source>
        <dbReference type="Pfam" id="PF20408"/>
    </source>
</evidence>
<dbReference type="PANTHER" id="PTHR13136">
    <property type="entry name" value="TESTIS DEVELOPMENT PROTEIN PRTD"/>
    <property type="match status" value="1"/>
</dbReference>
<comment type="caution">
    <text evidence="3">The sequence shown here is derived from an EMBL/GenBank/DDBJ whole genome shotgun (WGS) entry which is preliminary data.</text>
</comment>
<feature type="compositionally biased region" description="Basic residues" evidence="1">
    <location>
        <begin position="265"/>
        <end position="274"/>
    </location>
</feature>
<evidence type="ECO:0000313" key="3">
    <source>
        <dbReference type="EMBL" id="KKY22598.1"/>
    </source>
</evidence>
<sequence>MVFTHGAGGTLNSPAVSNFAAGFSSESPLLCFQGPMNLPSRVKMFKTVIDHQGKGACALGGRSMGARAAILALSSEEYEEIKALILVSYPLHTGKDVRDQILLDLDEDIVVLFVIGSRDSMCDISRLNKVRKKMKAESWLVTVEEASHGMELAGKAKKGTIDVAKFSGAVVAEWLQEDAAGRKHGHGREGRIWWDQQANDGAGQVMWSGWVKDAQDGNVGDSGKEDAENIEETSRTKRKRRPTKSEENLDTRSEVQGNQSTRSASKVRKTRTKI</sequence>
<name>A0A0G2GG35_PHACM</name>
<reference evidence="3 4" key="2">
    <citation type="submission" date="2015-05" db="EMBL/GenBank/DDBJ databases">
        <authorList>
            <person name="Morales-Cruz A."/>
            <person name="Amrine K.C."/>
            <person name="Cantu D."/>
        </authorList>
    </citation>
    <scope>NUCLEOTIDE SEQUENCE [LARGE SCALE GENOMIC DNA]</scope>
    <source>
        <strain evidence="3">UCRPC4</strain>
    </source>
</reference>
<dbReference type="SUPFAM" id="SSF53474">
    <property type="entry name" value="alpha/beta-Hydrolases"/>
    <property type="match status" value="1"/>
</dbReference>
<keyword evidence="4" id="KW-1185">Reference proteome</keyword>
<dbReference type="InterPro" id="IPR029058">
    <property type="entry name" value="AB_hydrolase_fold"/>
</dbReference>
<dbReference type="InterPro" id="IPR026555">
    <property type="entry name" value="NSL3/Tex30"/>
</dbReference>
<proteinExistence type="predicted"/>
<feature type="domain" description="KANL3/Tex30 alpha/beta hydrolase-like" evidence="2">
    <location>
        <begin position="35"/>
        <end position="156"/>
    </location>
</feature>
<dbReference type="OrthoDB" id="6415022at2759"/>
<accession>A0A0G2GG35</accession>
<feature type="compositionally biased region" description="Basic and acidic residues" evidence="1">
    <location>
        <begin position="222"/>
        <end position="235"/>
    </location>
</feature>
<dbReference type="InterPro" id="IPR046879">
    <property type="entry name" value="KANL3/Tex30_Abhydrolase"/>
</dbReference>
<dbReference type="AlphaFoldDB" id="A0A0G2GG35"/>
<dbReference type="EMBL" id="LCWF01000076">
    <property type="protein sequence ID" value="KKY22598.1"/>
    <property type="molecule type" value="Genomic_DNA"/>
</dbReference>
<dbReference type="PANTHER" id="PTHR13136:SF11">
    <property type="entry name" value="TESTIS-EXPRESSED PROTEIN 30"/>
    <property type="match status" value="1"/>
</dbReference>
<feature type="compositionally biased region" description="Polar residues" evidence="1">
    <location>
        <begin position="254"/>
        <end position="264"/>
    </location>
</feature>
<reference evidence="3 4" key="1">
    <citation type="submission" date="2015-05" db="EMBL/GenBank/DDBJ databases">
        <title>Distinctive expansion of gene families associated with plant cell wall degradation and secondary metabolism in the genomes of grapevine trunk pathogens.</title>
        <authorList>
            <person name="Lawrence D.P."/>
            <person name="Travadon R."/>
            <person name="Rolshausen P.E."/>
            <person name="Baumgartner K."/>
        </authorList>
    </citation>
    <scope>NUCLEOTIDE SEQUENCE [LARGE SCALE GENOMIC DNA]</scope>
    <source>
        <strain evidence="3">UCRPC4</strain>
    </source>
</reference>
<evidence type="ECO:0000313" key="4">
    <source>
        <dbReference type="Proteomes" id="UP000053317"/>
    </source>
</evidence>
<protein>
    <recommendedName>
        <fullName evidence="2">KANL3/Tex30 alpha/beta hydrolase-like domain-containing protein</fullName>
    </recommendedName>
</protein>